<evidence type="ECO:0000313" key="3">
    <source>
        <dbReference type="EMBL" id="QPC80753.1"/>
    </source>
</evidence>
<proteinExistence type="inferred from homology"/>
<evidence type="ECO:0000256" key="1">
    <source>
        <dbReference type="ARBA" id="ARBA00005947"/>
    </source>
</evidence>
<dbReference type="EMBL" id="CP062983">
    <property type="protein sequence ID" value="QPC80753.1"/>
    <property type="molecule type" value="Genomic_DNA"/>
</dbReference>
<dbReference type="InterPro" id="IPR023696">
    <property type="entry name" value="Ureohydrolase_dom_sf"/>
</dbReference>
<dbReference type="PANTHER" id="PTHR10625:SF10">
    <property type="entry name" value="HISTONE DEACETYLASE HDAC1"/>
    <property type="match status" value="1"/>
</dbReference>
<keyword evidence="4" id="KW-1185">Reference proteome</keyword>
<evidence type="ECO:0000313" key="4">
    <source>
        <dbReference type="Proteomes" id="UP000594468"/>
    </source>
</evidence>
<dbReference type="Pfam" id="PF00850">
    <property type="entry name" value="Hist_deacetyl"/>
    <property type="match status" value="1"/>
</dbReference>
<reference evidence="3 4" key="1">
    <citation type="submission" date="2020-02" db="EMBL/GenBank/DDBJ databases">
        <authorList>
            <person name="Zheng R.K."/>
            <person name="Sun C.M."/>
        </authorList>
    </citation>
    <scope>NUCLEOTIDE SEQUENCE [LARGE SCALE GENOMIC DNA]</scope>
    <source>
        <strain evidence="4">rifampicinis</strain>
    </source>
</reference>
<dbReference type="PANTHER" id="PTHR10625">
    <property type="entry name" value="HISTONE DEACETYLASE HDAC1-RELATED"/>
    <property type="match status" value="1"/>
</dbReference>
<comment type="similarity">
    <text evidence="1">Belongs to the histone deacetylase family.</text>
</comment>
<dbReference type="Gene3D" id="3.40.800.20">
    <property type="entry name" value="Histone deacetylase domain"/>
    <property type="match status" value="1"/>
</dbReference>
<protein>
    <submittedName>
        <fullName evidence="3">Histone deacetylase</fullName>
    </submittedName>
</protein>
<dbReference type="SUPFAM" id="SSF52768">
    <property type="entry name" value="Arginase/deacetylase"/>
    <property type="match status" value="1"/>
</dbReference>
<dbReference type="RefSeq" id="WP_195168828.1">
    <property type="nucleotide sequence ID" value="NZ_CP062983.1"/>
</dbReference>
<dbReference type="PRINTS" id="PR01270">
    <property type="entry name" value="HDASUPER"/>
</dbReference>
<dbReference type="InterPro" id="IPR000286">
    <property type="entry name" value="HDACs"/>
</dbReference>
<evidence type="ECO:0000259" key="2">
    <source>
        <dbReference type="Pfam" id="PF00850"/>
    </source>
</evidence>
<dbReference type="InterPro" id="IPR023801">
    <property type="entry name" value="His_deacetylse_dom"/>
</dbReference>
<dbReference type="Proteomes" id="UP000594468">
    <property type="component" value="Chromosome"/>
</dbReference>
<dbReference type="CDD" id="cd09992">
    <property type="entry name" value="HDAC_classII"/>
    <property type="match status" value="1"/>
</dbReference>
<accession>A0A7S8E5M9</accession>
<dbReference type="AlphaFoldDB" id="A0A7S8E5M9"/>
<sequence>MPTAYATHTSFAEHDIKTYQHPEHAGRIQAVWQTLDQLHLADEMLSLSPAPLDRSVIELAHAPQLLDMLERIAHQEKTVLIDHDTYATPASYEIARRAASAAVQVTEAVLKGEANNGLVAVRPPGHHATINKAMGFCLLNNIAIAARIAQTKYQLKRILIVDYDVHHGNGTQDIFYDDPGVLFISTHQAPFYPGSGHISQTGKAEGHGYTLNIPMPAGQGDINYAAVFEQIVIPAAQRYQPQLILVSAGFDAHWHDPLANMKLSLAGYNQLTRQLIELADGLCDGKIVFVMEGGYDLQALSHGVANIAYALLERDDITDPYGPAIDSSEPDIAELISQIRRVHQLEG</sequence>
<feature type="domain" description="Histone deacetylase" evidence="2">
    <location>
        <begin position="21"/>
        <end position="308"/>
    </location>
</feature>
<dbReference type="KEGG" id="pmet:G4Y79_13645"/>
<dbReference type="GO" id="GO:0040029">
    <property type="term" value="P:epigenetic regulation of gene expression"/>
    <property type="evidence" value="ECO:0007669"/>
    <property type="project" value="TreeGrafter"/>
</dbReference>
<dbReference type="GO" id="GO:0004407">
    <property type="term" value="F:histone deacetylase activity"/>
    <property type="evidence" value="ECO:0007669"/>
    <property type="project" value="TreeGrafter"/>
</dbReference>
<gene>
    <name evidence="3" type="ORF">G4Y79_13645</name>
</gene>
<organism evidence="3 4">
    <name type="scientific">Phototrophicus methaneseepsis</name>
    <dbReference type="NCBI Taxonomy" id="2710758"/>
    <lineage>
        <taxon>Bacteria</taxon>
        <taxon>Bacillati</taxon>
        <taxon>Chloroflexota</taxon>
        <taxon>Candidatus Thermofontia</taxon>
        <taxon>Phototrophicales</taxon>
        <taxon>Phototrophicaceae</taxon>
        <taxon>Phototrophicus</taxon>
    </lineage>
</organism>
<name>A0A7S8E5M9_9CHLR</name>
<dbReference type="InterPro" id="IPR037138">
    <property type="entry name" value="His_deacetylse_dom_sf"/>
</dbReference>